<comment type="subcellular location">
    <subcellularLocation>
        <location evidence="1 6">Membrane</location>
        <topology evidence="1 6">Multi-pass membrane protein</topology>
    </subcellularLocation>
</comment>
<evidence type="ECO:0000256" key="1">
    <source>
        <dbReference type="ARBA" id="ARBA00004141"/>
    </source>
</evidence>
<dbReference type="EMBL" id="CAJFCV020000005">
    <property type="protein sequence ID" value="CAG9122895.1"/>
    <property type="molecule type" value="Genomic_DNA"/>
</dbReference>
<dbReference type="WBParaSite" id="BXY_0370200.1">
    <property type="protein sequence ID" value="BXY_0370200.1"/>
    <property type="gene ID" value="BXY_0370200"/>
</dbReference>
<evidence type="ECO:0000313" key="11">
    <source>
        <dbReference type="WBParaSite" id="BXY_0370200.1"/>
    </source>
</evidence>
<comment type="similarity">
    <text evidence="2 6">Belongs to the DP1 family.</text>
</comment>
<organism evidence="9 11">
    <name type="scientific">Bursaphelenchus xylophilus</name>
    <name type="common">Pinewood nematode worm</name>
    <name type="synonym">Aphelenchoides xylophilus</name>
    <dbReference type="NCBI Taxonomy" id="6326"/>
    <lineage>
        <taxon>Eukaryota</taxon>
        <taxon>Metazoa</taxon>
        <taxon>Ecdysozoa</taxon>
        <taxon>Nematoda</taxon>
        <taxon>Chromadorea</taxon>
        <taxon>Rhabditida</taxon>
        <taxon>Tylenchina</taxon>
        <taxon>Tylenchomorpha</taxon>
        <taxon>Aphelenchoidea</taxon>
        <taxon>Aphelenchoididae</taxon>
        <taxon>Bursaphelenchus</taxon>
    </lineage>
</organism>
<feature type="region of interest" description="Disordered" evidence="7">
    <location>
        <begin position="1"/>
        <end position="26"/>
    </location>
</feature>
<sequence>MSYLKSLISSSSSTQGSIKSAIPDTRPPAESLGIKDIHPLLIKFLYKNENKKLTEFFEKLEKKTQTNRENLSYIIIGMLSCYVAFGHQREMVSDLIGFIFPFHLTITVLRNPNIKEEHSLMVYWAVFGLCQVMDNFFRDMVPAYYLFKTVLYVYLLVPGTGGIHYVEKGLLIKAGELMHGFFELFVSQ</sequence>
<evidence type="ECO:0000313" key="9">
    <source>
        <dbReference type="Proteomes" id="UP000095284"/>
    </source>
</evidence>
<evidence type="ECO:0000256" key="5">
    <source>
        <dbReference type="ARBA" id="ARBA00023136"/>
    </source>
</evidence>
<gene>
    <name evidence="8" type="ORF">BXYJ_LOCUS11737</name>
</gene>
<dbReference type="PANTHER" id="PTHR12300:SF161">
    <property type="entry name" value="RECEPTOR EXPRESSION-ENHANCING PROTEIN"/>
    <property type="match status" value="1"/>
</dbReference>
<evidence type="ECO:0000256" key="7">
    <source>
        <dbReference type="SAM" id="MobiDB-lite"/>
    </source>
</evidence>
<feature type="transmembrane region" description="Helical" evidence="6">
    <location>
        <begin position="143"/>
        <end position="166"/>
    </location>
</feature>
<dbReference type="Pfam" id="PF03134">
    <property type="entry name" value="TB2_DP1_HVA22"/>
    <property type="match status" value="1"/>
</dbReference>
<name>A0A1I7RSJ8_BURXY</name>
<dbReference type="OrthoDB" id="10009287at2759"/>
<keyword evidence="10" id="KW-1185">Reference proteome</keyword>
<keyword evidence="3 6" id="KW-0812">Transmembrane</keyword>
<dbReference type="Proteomes" id="UP000095284">
    <property type="component" value="Unplaced"/>
</dbReference>
<reference evidence="8" key="2">
    <citation type="submission" date="2020-09" db="EMBL/GenBank/DDBJ databases">
        <authorList>
            <person name="Kikuchi T."/>
        </authorList>
    </citation>
    <scope>NUCLEOTIDE SEQUENCE</scope>
    <source>
        <strain evidence="8">Ka4C1</strain>
    </source>
</reference>
<dbReference type="PANTHER" id="PTHR12300">
    <property type="entry name" value="HVA22-LIKE PROTEINS"/>
    <property type="match status" value="1"/>
</dbReference>
<evidence type="ECO:0000256" key="6">
    <source>
        <dbReference type="RuleBase" id="RU362006"/>
    </source>
</evidence>
<dbReference type="InterPro" id="IPR004345">
    <property type="entry name" value="TB2_DP1_HVA22"/>
</dbReference>
<keyword evidence="4 6" id="KW-1133">Transmembrane helix</keyword>
<evidence type="ECO:0000313" key="8">
    <source>
        <dbReference type="EMBL" id="CAD5231641.1"/>
    </source>
</evidence>
<evidence type="ECO:0000256" key="2">
    <source>
        <dbReference type="ARBA" id="ARBA00008573"/>
    </source>
</evidence>
<evidence type="ECO:0000256" key="4">
    <source>
        <dbReference type="ARBA" id="ARBA00022989"/>
    </source>
</evidence>
<protein>
    <recommendedName>
        <fullName evidence="6">Receptor expression-enhancing protein</fullName>
    </recommendedName>
</protein>
<dbReference type="Proteomes" id="UP000582659">
    <property type="component" value="Unassembled WGS sequence"/>
</dbReference>
<feature type="compositionally biased region" description="Low complexity" evidence="7">
    <location>
        <begin position="1"/>
        <end position="20"/>
    </location>
</feature>
<keyword evidence="5 6" id="KW-0472">Membrane</keyword>
<dbReference type="EMBL" id="CAJFDI010000005">
    <property type="protein sequence ID" value="CAD5231641.1"/>
    <property type="molecule type" value="Genomic_DNA"/>
</dbReference>
<dbReference type="eggNOG" id="KOG1725">
    <property type="taxonomic scope" value="Eukaryota"/>
</dbReference>
<evidence type="ECO:0000256" key="3">
    <source>
        <dbReference type="ARBA" id="ARBA00022692"/>
    </source>
</evidence>
<feature type="transmembrane region" description="Helical" evidence="6">
    <location>
        <begin position="121"/>
        <end position="137"/>
    </location>
</feature>
<evidence type="ECO:0000313" key="10">
    <source>
        <dbReference type="Proteomes" id="UP000659654"/>
    </source>
</evidence>
<feature type="transmembrane region" description="Helical" evidence="6">
    <location>
        <begin position="70"/>
        <end position="85"/>
    </location>
</feature>
<accession>A0A1I7RSJ8</accession>
<dbReference type="Proteomes" id="UP000659654">
    <property type="component" value="Unassembled WGS sequence"/>
</dbReference>
<proteinExistence type="inferred from homology"/>
<dbReference type="GO" id="GO:0016020">
    <property type="term" value="C:membrane"/>
    <property type="evidence" value="ECO:0007669"/>
    <property type="project" value="UniProtKB-SubCell"/>
</dbReference>
<reference evidence="11" key="1">
    <citation type="submission" date="2016-11" db="UniProtKB">
        <authorList>
            <consortium name="WormBaseParasite"/>
        </authorList>
    </citation>
    <scope>IDENTIFICATION</scope>
</reference>
<dbReference type="AlphaFoldDB" id="A0A1I7RSJ8"/>